<evidence type="ECO:0000256" key="4">
    <source>
        <dbReference type="ARBA" id="ARBA00022989"/>
    </source>
</evidence>
<feature type="transmembrane region" description="Helical" evidence="6">
    <location>
        <begin position="298"/>
        <end position="320"/>
    </location>
</feature>
<feature type="transmembrane region" description="Helical" evidence="6">
    <location>
        <begin position="227"/>
        <end position="248"/>
    </location>
</feature>
<comment type="subcellular location">
    <subcellularLocation>
        <location evidence="1">Membrane</location>
        <topology evidence="1">Multi-pass membrane protein</topology>
    </subcellularLocation>
</comment>
<evidence type="ECO:0000256" key="1">
    <source>
        <dbReference type="ARBA" id="ARBA00004141"/>
    </source>
</evidence>
<dbReference type="NCBIfam" id="TIGR03718">
    <property type="entry name" value="R_switched_Alx"/>
    <property type="match status" value="1"/>
</dbReference>
<evidence type="ECO:0000313" key="7">
    <source>
        <dbReference type="EMBL" id="MBL0886319.1"/>
    </source>
</evidence>
<feature type="transmembrane region" description="Helical" evidence="6">
    <location>
        <begin position="133"/>
        <end position="151"/>
    </location>
</feature>
<protein>
    <submittedName>
        <fullName evidence="7">TerC/Alx family metal homeostasis membrane protein</fullName>
    </submittedName>
</protein>
<organism evidence="7 8">
    <name type="scientific">Myceligenerans indicum</name>
    <dbReference type="NCBI Taxonomy" id="2593663"/>
    <lineage>
        <taxon>Bacteria</taxon>
        <taxon>Bacillati</taxon>
        <taxon>Actinomycetota</taxon>
        <taxon>Actinomycetes</taxon>
        <taxon>Micrococcales</taxon>
        <taxon>Promicromonosporaceae</taxon>
        <taxon>Myceligenerans</taxon>
    </lineage>
</organism>
<proteinExistence type="inferred from homology"/>
<dbReference type="PANTHER" id="PTHR30238:SF0">
    <property type="entry name" value="THYLAKOID MEMBRANE PROTEIN TERC, CHLOROPLASTIC"/>
    <property type="match status" value="1"/>
</dbReference>
<dbReference type="Pfam" id="PF03741">
    <property type="entry name" value="TerC"/>
    <property type="match status" value="1"/>
</dbReference>
<feature type="transmembrane region" description="Helical" evidence="6">
    <location>
        <begin position="41"/>
        <end position="62"/>
    </location>
</feature>
<evidence type="ECO:0000313" key="8">
    <source>
        <dbReference type="Proteomes" id="UP000675409"/>
    </source>
</evidence>
<feature type="transmembrane region" description="Helical" evidence="6">
    <location>
        <begin position="6"/>
        <end position="29"/>
    </location>
</feature>
<keyword evidence="5 6" id="KW-0472">Membrane</keyword>
<comment type="caution">
    <text evidence="7">The sequence shown here is derived from an EMBL/GenBank/DDBJ whole genome shotgun (WGS) entry which is preliminary data.</text>
</comment>
<name>A0ABS1LJB3_9MICO</name>
<sequence>MTLELPIWFEAVSLSAMIALLIADLLVVGRRPHVPSTRESAIWVAFYIALALAFGGVVWGVGGATPAAEFYTGWLMEYSLSVDNLFIFVIIMARFAVPRLQQQRVLMVGIIMALVFRAAFILAGAAIIERFTAIFYLFGLFLVYTAVKLVVDEVNEVEEDFRENALIRGLRRVLPLDHHYDGSKVRTVVDGKKVFTPMLVVFVAIGSTDLLFAFDSIPAIFGVTKDPFLVFSTNLFALMGLRQLYFLLGSLMDRLVYLPYALAAVLGFIGVKLVLEALHTNNLPFVNGGEGYDWAPEVPIWLSLTVILVSLTVGTVASLLSTRNGSRTEKSEVSAGK</sequence>
<keyword evidence="4 6" id="KW-1133">Transmembrane helix</keyword>
<comment type="similarity">
    <text evidence="2">Belongs to the TerC family.</text>
</comment>
<dbReference type="EMBL" id="JABBYC010000010">
    <property type="protein sequence ID" value="MBL0886319.1"/>
    <property type="molecule type" value="Genomic_DNA"/>
</dbReference>
<gene>
    <name evidence="7" type="ORF">HGK34_08550</name>
</gene>
<dbReference type="RefSeq" id="WP_201846160.1">
    <property type="nucleotide sequence ID" value="NZ_JABBYC010000010.1"/>
</dbReference>
<feature type="transmembrane region" description="Helical" evidence="6">
    <location>
        <begin position="194"/>
        <end position="221"/>
    </location>
</feature>
<keyword evidence="3 6" id="KW-0812">Transmembrane</keyword>
<dbReference type="InterPro" id="IPR022369">
    <property type="entry name" value="Integral_membrane_TerC_rswitch"/>
</dbReference>
<evidence type="ECO:0000256" key="2">
    <source>
        <dbReference type="ARBA" id="ARBA00007511"/>
    </source>
</evidence>
<evidence type="ECO:0000256" key="6">
    <source>
        <dbReference type="SAM" id="Phobius"/>
    </source>
</evidence>
<feature type="transmembrane region" description="Helical" evidence="6">
    <location>
        <begin position="74"/>
        <end position="93"/>
    </location>
</feature>
<dbReference type="InterPro" id="IPR005496">
    <property type="entry name" value="Integral_membrane_TerC"/>
</dbReference>
<feature type="transmembrane region" description="Helical" evidence="6">
    <location>
        <begin position="105"/>
        <end position="127"/>
    </location>
</feature>
<keyword evidence="8" id="KW-1185">Reference proteome</keyword>
<evidence type="ECO:0000256" key="5">
    <source>
        <dbReference type="ARBA" id="ARBA00023136"/>
    </source>
</evidence>
<accession>A0ABS1LJB3</accession>
<feature type="transmembrane region" description="Helical" evidence="6">
    <location>
        <begin position="255"/>
        <end position="278"/>
    </location>
</feature>
<dbReference type="Proteomes" id="UP000675409">
    <property type="component" value="Unassembled WGS sequence"/>
</dbReference>
<dbReference type="PANTHER" id="PTHR30238">
    <property type="entry name" value="MEMBRANE BOUND PREDICTED REDOX MODULATOR"/>
    <property type="match status" value="1"/>
</dbReference>
<reference evidence="7 8" key="1">
    <citation type="journal article" date="2021" name="Arch. Microbiol.">
        <title>Myceligenerans indicum sp. nov., an actinobacterium isolated from mangrove sediment of Sundarbans, India.</title>
        <authorList>
            <person name="Asha K."/>
            <person name="Bhadury P."/>
        </authorList>
    </citation>
    <scope>NUCLEOTIDE SEQUENCE [LARGE SCALE GENOMIC DNA]</scope>
    <source>
        <strain evidence="7 8">I2</strain>
    </source>
</reference>
<evidence type="ECO:0000256" key="3">
    <source>
        <dbReference type="ARBA" id="ARBA00022692"/>
    </source>
</evidence>